<dbReference type="CDD" id="cd00680">
    <property type="entry name" value="RHO_alpha_C"/>
    <property type="match status" value="1"/>
</dbReference>
<keyword evidence="6" id="KW-0411">Iron-sulfur</keyword>
<dbReference type="GO" id="GO:0016491">
    <property type="term" value="F:oxidoreductase activity"/>
    <property type="evidence" value="ECO:0007669"/>
    <property type="project" value="UniProtKB-KW"/>
</dbReference>
<keyword evidence="5" id="KW-0408">Iron</keyword>
<gene>
    <name evidence="8" type="ORF">GCM10011498_22460</name>
</gene>
<dbReference type="InterPro" id="IPR001663">
    <property type="entry name" value="Rng_hydr_dOase-A"/>
</dbReference>
<proteinExistence type="predicted"/>
<keyword evidence="4" id="KW-0560">Oxidoreductase</keyword>
<dbReference type="SUPFAM" id="SSF50022">
    <property type="entry name" value="ISP domain"/>
    <property type="match status" value="1"/>
</dbReference>
<evidence type="ECO:0000256" key="4">
    <source>
        <dbReference type="ARBA" id="ARBA00023002"/>
    </source>
</evidence>
<dbReference type="Proteomes" id="UP000628017">
    <property type="component" value="Unassembled WGS sequence"/>
</dbReference>
<dbReference type="PROSITE" id="PS51296">
    <property type="entry name" value="RIESKE"/>
    <property type="match status" value="1"/>
</dbReference>
<feature type="domain" description="Rieske" evidence="7">
    <location>
        <begin position="44"/>
        <end position="152"/>
    </location>
</feature>
<dbReference type="CDD" id="cd03469">
    <property type="entry name" value="Rieske_RO_Alpha_N"/>
    <property type="match status" value="1"/>
</dbReference>
<accession>A0A916QYP4</accession>
<evidence type="ECO:0000313" key="8">
    <source>
        <dbReference type="EMBL" id="GGA21270.1"/>
    </source>
</evidence>
<keyword evidence="2" id="KW-0001">2Fe-2S</keyword>
<evidence type="ECO:0000256" key="1">
    <source>
        <dbReference type="ARBA" id="ARBA00001962"/>
    </source>
</evidence>
<dbReference type="Gene3D" id="2.102.10.10">
    <property type="entry name" value="Rieske [2Fe-2S] iron-sulphur domain"/>
    <property type="match status" value="1"/>
</dbReference>
<evidence type="ECO:0000256" key="6">
    <source>
        <dbReference type="ARBA" id="ARBA00023014"/>
    </source>
</evidence>
<evidence type="ECO:0000256" key="2">
    <source>
        <dbReference type="ARBA" id="ARBA00022714"/>
    </source>
</evidence>
<dbReference type="InterPro" id="IPR015879">
    <property type="entry name" value="Ring_hydroxy_dOase_asu_C_dom"/>
</dbReference>
<reference evidence="8" key="2">
    <citation type="submission" date="2020-09" db="EMBL/GenBank/DDBJ databases">
        <authorList>
            <person name="Sun Q."/>
            <person name="Zhou Y."/>
        </authorList>
    </citation>
    <scope>NUCLEOTIDE SEQUENCE</scope>
    <source>
        <strain evidence="8">CGMCC 1.15880</strain>
    </source>
</reference>
<dbReference type="Pfam" id="PF00848">
    <property type="entry name" value="Ring_hydroxyl_A"/>
    <property type="match status" value="1"/>
</dbReference>
<dbReference type="SUPFAM" id="SSF55961">
    <property type="entry name" value="Bet v1-like"/>
    <property type="match status" value="1"/>
</dbReference>
<sequence length="388" mass="43995">MTIALSDLNAVTQDVAQARGLPNAHYTNQDVFDQERKAVLFDNWSGIGFVKDVPNSGDAKPVDFLGVPLLILRDHEGLVRVYQNTCRHRGMILLDKPANIRGTIRCPYHSWCYGLDGRLRSTPHVGGPGQNIHEDIKRDELGLIEINSFVWLGVVYANVSGTAAPFEDVHKDLMARWSMFEKPLHHAGPDSSFCLEVSCNWKLAVENYCESYHLPWVHPGLNSYSRLEDHYNITKEDRYAGQGTLVYRQLAGENGTVFPDFEGLGPQWDTGAEYISVFPNVLLGAHRDHYYAILLEPLSLDKTREHVEIFYAKPEAADAEFAPLREKNTRQWKEIFEEDIFVVEGMQKGRHAPYFDGGKFSPVMDGPTHLFHKWVADALIRAASERKK</sequence>
<dbReference type="AlphaFoldDB" id="A0A916QYP4"/>
<evidence type="ECO:0000313" key="9">
    <source>
        <dbReference type="Proteomes" id="UP000628017"/>
    </source>
</evidence>
<protein>
    <submittedName>
        <fullName evidence="8">(2Fe-2S)-binding protein</fullName>
    </submittedName>
</protein>
<dbReference type="GO" id="GO:0005506">
    <property type="term" value="F:iron ion binding"/>
    <property type="evidence" value="ECO:0007669"/>
    <property type="project" value="InterPro"/>
</dbReference>
<evidence type="ECO:0000259" key="7">
    <source>
        <dbReference type="PROSITE" id="PS51296"/>
    </source>
</evidence>
<dbReference type="PRINTS" id="PR00090">
    <property type="entry name" value="RNGDIOXGNASE"/>
</dbReference>
<name>A0A916QYP4_9RHOB</name>
<dbReference type="PANTHER" id="PTHR43756:SF5">
    <property type="entry name" value="CHOLINE MONOOXYGENASE, CHLOROPLASTIC"/>
    <property type="match status" value="1"/>
</dbReference>
<comment type="caution">
    <text evidence="8">The sequence shown here is derived from an EMBL/GenBank/DDBJ whole genome shotgun (WGS) entry which is preliminary data.</text>
</comment>
<dbReference type="InterPro" id="IPR036922">
    <property type="entry name" value="Rieske_2Fe-2S_sf"/>
</dbReference>
<organism evidence="8 9">
    <name type="scientific">Neptunicoccus cionae</name>
    <dbReference type="NCBI Taxonomy" id="2035344"/>
    <lineage>
        <taxon>Bacteria</taxon>
        <taxon>Pseudomonadati</taxon>
        <taxon>Pseudomonadota</taxon>
        <taxon>Alphaproteobacteria</taxon>
        <taxon>Rhodobacterales</taxon>
        <taxon>Paracoccaceae</taxon>
        <taxon>Neptunicoccus</taxon>
    </lineage>
</organism>
<dbReference type="RefSeq" id="WP_188675058.1">
    <property type="nucleotide sequence ID" value="NZ_BMKA01000003.1"/>
</dbReference>
<dbReference type="PANTHER" id="PTHR43756">
    <property type="entry name" value="CHOLINE MONOOXYGENASE, CHLOROPLASTIC"/>
    <property type="match status" value="1"/>
</dbReference>
<comment type="cofactor">
    <cofactor evidence="1">
        <name>Fe cation</name>
        <dbReference type="ChEBI" id="CHEBI:24875"/>
    </cofactor>
</comment>
<dbReference type="InterPro" id="IPR017941">
    <property type="entry name" value="Rieske_2Fe-2S"/>
</dbReference>
<reference evidence="8" key="1">
    <citation type="journal article" date="2014" name="Int. J. Syst. Evol. Microbiol.">
        <title>Complete genome sequence of Corynebacterium casei LMG S-19264T (=DSM 44701T), isolated from a smear-ripened cheese.</title>
        <authorList>
            <consortium name="US DOE Joint Genome Institute (JGI-PGF)"/>
            <person name="Walter F."/>
            <person name="Albersmeier A."/>
            <person name="Kalinowski J."/>
            <person name="Ruckert C."/>
        </authorList>
    </citation>
    <scope>NUCLEOTIDE SEQUENCE</scope>
    <source>
        <strain evidence="8">CGMCC 1.15880</strain>
    </source>
</reference>
<dbReference type="EMBL" id="BMKA01000003">
    <property type="protein sequence ID" value="GGA21270.1"/>
    <property type="molecule type" value="Genomic_DNA"/>
</dbReference>
<dbReference type="Gene3D" id="3.90.380.10">
    <property type="entry name" value="Naphthalene 1,2-dioxygenase Alpha Subunit, Chain A, domain 1"/>
    <property type="match status" value="2"/>
</dbReference>
<dbReference type="GO" id="GO:0051537">
    <property type="term" value="F:2 iron, 2 sulfur cluster binding"/>
    <property type="evidence" value="ECO:0007669"/>
    <property type="project" value="UniProtKB-KW"/>
</dbReference>
<evidence type="ECO:0000256" key="5">
    <source>
        <dbReference type="ARBA" id="ARBA00023004"/>
    </source>
</evidence>
<evidence type="ECO:0000256" key="3">
    <source>
        <dbReference type="ARBA" id="ARBA00022723"/>
    </source>
</evidence>
<keyword evidence="9" id="KW-1185">Reference proteome</keyword>
<keyword evidence="3" id="KW-0479">Metal-binding</keyword>
<dbReference type="Pfam" id="PF00355">
    <property type="entry name" value="Rieske"/>
    <property type="match status" value="1"/>
</dbReference>